<evidence type="ECO:0008006" key="4">
    <source>
        <dbReference type="Google" id="ProtNLM"/>
    </source>
</evidence>
<keyword evidence="1" id="KW-0732">Signal</keyword>
<evidence type="ECO:0000313" key="2">
    <source>
        <dbReference type="EMBL" id="RFU17475.1"/>
    </source>
</evidence>
<feature type="chain" id="PRO_5016804803" description="Outer membrane protein beta-barrel domain-containing protein" evidence="1">
    <location>
        <begin position="21"/>
        <end position="170"/>
    </location>
</feature>
<dbReference type="OrthoDB" id="117386at2"/>
<proteinExistence type="predicted"/>
<dbReference type="AlphaFoldDB" id="A0A372IRD6"/>
<feature type="signal peptide" evidence="1">
    <location>
        <begin position="1"/>
        <end position="20"/>
    </location>
</feature>
<dbReference type="EMBL" id="QVQT01000002">
    <property type="protein sequence ID" value="RFU17475.1"/>
    <property type="molecule type" value="Genomic_DNA"/>
</dbReference>
<dbReference type="InterPro" id="IPR011250">
    <property type="entry name" value="OMP/PagP_B-barrel"/>
</dbReference>
<gene>
    <name evidence="2" type="ORF">D0Y96_04810</name>
</gene>
<keyword evidence="3" id="KW-1185">Reference proteome</keyword>
<dbReference type="RefSeq" id="WP_117298223.1">
    <property type="nucleotide sequence ID" value="NZ_QVQT02000002.1"/>
</dbReference>
<accession>A0A372IRD6</accession>
<sequence length="170" mass="18100">MRGIYLVLCGLLLLPLSGLAQTGIYATFSASDYNLPNVDWQYGPTVGLYHEFGAIPFLGVGFDVRAQFLGSGSSQIYSGLLGPRVSLHPHLLPVKPYVEALGGAGDVNVGEGVANASDTAFEYQLVAGADVTIFPRIDWRVAEFSYGGFANLGENLHPRTLGTGIVIRLP</sequence>
<evidence type="ECO:0000256" key="1">
    <source>
        <dbReference type="SAM" id="SignalP"/>
    </source>
</evidence>
<dbReference type="SUPFAM" id="SSF56925">
    <property type="entry name" value="OMPA-like"/>
    <property type="match status" value="1"/>
</dbReference>
<evidence type="ECO:0000313" key="3">
    <source>
        <dbReference type="Proteomes" id="UP000264702"/>
    </source>
</evidence>
<reference evidence="2 3" key="1">
    <citation type="submission" date="2018-08" db="EMBL/GenBank/DDBJ databases">
        <title>Acidipila sp. 4G-K13, an acidobacterium isolated from forest soil.</title>
        <authorList>
            <person name="Gao Z.-H."/>
            <person name="Qiu L.-H."/>
        </authorList>
    </citation>
    <scope>NUCLEOTIDE SEQUENCE [LARGE SCALE GENOMIC DNA]</scope>
    <source>
        <strain evidence="2 3">4G-K13</strain>
    </source>
</reference>
<protein>
    <recommendedName>
        <fullName evidence="4">Outer membrane protein beta-barrel domain-containing protein</fullName>
    </recommendedName>
</protein>
<dbReference type="Proteomes" id="UP000264702">
    <property type="component" value="Unassembled WGS sequence"/>
</dbReference>
<name>A0A372IRD6_9BACT</name>
<organism evidence="2 3">
    <name type="scientific">Paracidobacterium acidisoli</name>
    <dbReference type="NCBI Taxonomy" id="2303751"/>
    <lineage>
        <taxon>Bacteria</taxon>
        <taxon>Pseudomonadati</taxon>
        <taxon>Acidobacteriota</taxon>
        <taxon>Terriglobia</taxon>
        <taxon>Terriglobales</taxon>
        <taxon>Acidobacteriaceae</taxon>
        <taxon>Paracidobacterium</taxon>
    </lineage>
</organism>
<comment type="caution">
    <text evidence="2">The sequence shown here is derived from an EMBL/GenBank/DDBJ whole genome shotgun (WGS) entry which is preliminary data.</text>
</comment>